<sequence>MKVLAVHPSGLMFTRVFLRLEPLGLEIVAGTARKAGHEVRLIDLQVECHADFHRLVRSFRPDVIAFSCNYLANVPEVIDLAKAAKHEVPRGFVFIGGHSASFTALELLEHGAGAIDCVLKGEGEAVLPAFLEAVEHDRAAVSRMPGAVTLDGEGPPPGFVASLDDSRPARDLLRHRRKYFIGVLDPCASVEFARGCPWDCTFCSAWTFYGRSYRAMSPERAVEEVASIAEPGIFLVDDVAFVHEKHGLAIGEGLARRGIRKEYYLETRGDVLLRNKDVFRFWTGIGLKYMFIGLEAVDEEGLRKFRKRIALDRNFEALEFARSLGVMVAINLIADPDWDHARFEAIRQWCQEIPEIVNISVNTPYPGTEIWRTETRPLQSLDYRLYDIQHAVLPTKLPLHEFYAELVKTQRALYRRHVGWRALVAHAGIATRNLMRGQTNYMRMLWKFDSVYDPALQLADHAREVRYAMRPPPSQIAAPVDPRALYIHPPQGRKGRASLDDASERFVDGTRMGAVAP</sequence>
<keyword evidence="7" id="KW-0411">Iron-sulfur</keyword>
<organism evidence="10 11">
    <name type="scientific">Methylobacterium soli</name>
    <dbReference type="NCBI Taxonomy" id="553447"/>
    <lineage>
        <taxon>Bacteria</taxon>
        <taxon>Pseudomonadati</taxon>
        <taxon>Pseudomonadota</taxon>
        <taxon>Alphaproteobacteria</taxon>
        <taxon>Hyphomicrobiales</taxon>
        <taxon>Methylobacteriaceae</taxon>
        <taxon>Methylobacterium</taxon>
    </lineage>
</organism>
<dbReference type="GO" id="GO:0051536">
    <property type="term" value="F:iron-sulfur cluster binding"/>
    <property type="evidence" value="ECO:0007669"/>
    <property type="project" value="UniProtKB-KW"/>
</dbReference>
<dbReference type="SFLD" id="SFLDG01082">
    <property type="entry name" value="B12-binding_domain_containing"/>
    <property type="match status" value="1"/>
</dbReference>
<reference evidence="10 11" key="1">
    <citation type="submission" date="2019-09" db="EMBL/GenBank/DDBJ databases">
        <title>YIM 48816 draft genome.</title>
        <authorList>
            <person name="Jiang L."/>
        </authorList>
    </citation>
    <scope>NUCLEOTIDE SEQUENCE [LARGE SCALE GENOMIC DNA]</scope>
    <source>
        <strain evidence="10 11">YIM 48816</strain>
    </source>
</reference>
<dbReference type="EMBL" id="VZZK01000011">
    <property type="protein sequence ID" value="KAB1078941.1"/>
    <property type="molecule type" value="Genomic_DNA"/>
</dbReference>
<protein>
    <submittedName>
        <fullName evidence="10">Hopanoid C-3 methylase HpnR</fullName>
    </submittedName>
</protein>
<dbReference type="PANTHER" id="PTHR43409">
    <property type="entry name" value="ANAEROBIC MAGNESIUM-PROTOPORPHYRIN IX MONOMETHYL ESTER CYCLASE-RELATED"/>
    <property type="match status" value="1"/>
</dbReference>
<feature type="domain" description="B12-binding" evidence="8">
    <location>
        <begin position="8"/>
        <end position="141"/>
    </location>
</feature>
<dbReference type="InterPro" id="IPR051198">
    <property type="entry name" value="BchE-like"/>
</dbReference>
<evidence type="ECO:0000259" key="9">
    <source>
        <dbReference type="PROSITE" id="PS51918"/>
    </source>
</evidence>
<dbReference type="PROSITE" id="PS51332">
    <property type="entry name" value="B12_BINDING"/>
    <property type="match status" value="1"/>
</dbReference>
<keyword evidence="2 10" id="KW-0489">Methyltransferase</keyword>
<dbReference type="InterPro" id="IPR036724">
    <property type="entry name" value="Cobalamin-bd_sf"/>
</dbReference>
<dbReference type="Pfam" id="PF02310">
    <property type="entry name" value="B12-binding"/>
    <property type="match status" value="1"/>
</dbReference>
<dbReference type="GO" id="GO:0031419">
    <property type="term" value="F:cobalamin binding"/>
    <property type="evidence" value="ECO:0007669"/>
    <property type="project" value="InterPro"/>
</dbReference>
<comment type="cofactor">
    <cofactor evidence="1">
        <name>[4Fe-4S] cluster</name>
        <dbReference type="ChEBI" id="CHEBI:49883"/>
    </cofactor>
</comment>
<dbReference type="SFLD" id="SFLDG01123">
    <property type="entry name" value="methyltransferase_(Class_B)"/>
    <property type="match status" value="1"/>
</dbReference>
<dbReference type="SFLD" id="SFLDS00029">
    <property type="entry name" value="Radical_SAM"/>
    <property type="match status" value="1"/>
</dbReference>
<keyword evidence="3" id="KW-0808">Transferase</keyword>
<keyword evidence="6" id="KW-0408">Iron</keyword>
<dbReference type="InterPro" id="IPR013785">
    <property type="entry name" value="Aldolase_TIM"/>
</dbReference>
<evidence type="ECO:0000256" key="1">
    <source>
        <dbReference type="ARBA" id="ARBA00001966"/>
    </source>
</evidence>
<dbReference type="GO" id="GO:0046872">
    <property type="term" value="F:metal ion binding"/>
    <property type="evidence" value="ECO:0007669"/>
    <property type="project" value="UniProtKB-KW"/>
</dbReference>
<keyword evidence="4" id="KW-0949">S-adenosyl-L-methionine</keyword>
<dbReference type="RefSeq" id="WP_151000474.1">
    <property type="nucleotide sequence ID" value="NZ_BPQY01000371.1"/>
</dbReference>
<dbReference type="AlphaFoldDB" id="A0A6L3SY64"/>
<dbReference type="SMART" id="SM00729">
    <property type="entry name" value="Elp3"/>
    <property type="match status" value="1"/>
</dbReference>
<dbReference type="Pfam" id="PF04055">
    <property type="entry name" value="Radical_SAM"/>
    <property type="match status" value="1"/>
</dbReference>
<dbReference type="Gene3D" id="3.40.50.280">
    <property type="entry name" value="Cobalamin-binding domain"/>
    <property type="match status" value="1"/>
</dbReference>
<evidence type="ECO:0000256" key="4">
    <source>
        <dbReference type="ARBA" id="ARBA00022691"/>
    </source>
</evidence>
<evidence type="ECO:0000259" key="8">
    <source>
        <dbReference type="PROSITE" id="PS51332"/>
    </source>
</evidence>
<evidence type="ECO:0000256" key="6">
    <source>
        <dbReference type="ARBA" id="ARBA00023004"/>
    </source>
</evidence>
<feature type="domain" description="Radical SAM core" evidence="9">
    <location>
        <begin position="182"/>
        <end position="396"/>
    </location>
</feature>
<gene>
    <name evidence="10" type="primary">hpnR</name>
    <name evidence="10" type="ORF">F6X53_13145</name>
</gene>
<dbReference type="Gene3D" id="3.20.20.70">
    <property type="entry name" value="Aldolase class I"/>
    <property type="match status" value="1"/>
</dbReference>
<dbReference type="InterPro" id="IPR006638">
    <property type="entry name" value="Elp3/MiaA/NifB-like_rSAM"/>
</dbReference>
<keyword evidence="5" id="KW-0479">Metal-binding</keyword>
<dbReference type="OrthoDB" id="9801424at2"/>
<dbReference type="NCBIfam" id="TIGR04367">
    <property type="entry name" value="HpnR_B12_rSAM"/>
    <property type="match status" value="1"/>
</dbReference>
<dbReference type="Proteomes" id="UP000474159">
    <property type="component" value="Unassembled WGS sequence"/>
</dbReference>
<accession>A0A6L3SY64</accession>
<comment type="caution">
    <text evidence="10">The sequence shown here is derived from an EMBL/GenBank/DDBJ whole genome shotgun (WGS) entry which is preliminary data.</text>
</comment>
<dbReference type="SUPFAM" id="SSF102114">
    <property type="entry name" value="Radical SAM enzymes"/>
    <property type="match status" value="1"/>
</dbReference>
<dbReference type="InterPro" id="IPR027564">
    <property type="entry name" value="HpnR_B12_rSAM"/>
</dbReference>
<dbReference type="InterPro" id="IPR007197">
    <property type="entry name" value="rSAM"/>
</dbReference>
<dbReference type="CDD" id="cd01335">
    <property type="entry name" value="Radical_SAM"/>
    <property type="match status" value="1"/>
</dbReference>
<dbReference type="SUPFAM" id="SSF52242">
    <property type="entry name" value="Cobalamin (vitamin B12)-binding domain"/>
    <property type="match status" value="1"/>
</dbReference>
<dbReference type="GO" id="GO:0032259">
    <property type="term" value="P:methylation"/>
    <property type="evidence" value="ECO:0007669"/>
    <property type="project" value="UniProtKB-KW"/>
</dbReference>
<dbReference type="InterPro" id="IPR034466">
    <property type="entry name" value="Methyltransferase_Class_B"/>
</dbReference>
<name>A0A6L3SY64_9HYPH</name>
<evidence type="ECO:0000313" key="11">
    <source>
        <dbReference type="Proteomes" id="UP000474159"/>
    </source>
</evidence>
<dbReference type="PANTHER" id="PTHR43409:SF7">
    <property type="entry name" value="BLL1977 PROTEIN"/>
    <property type="match status" value="1"/>
</dbReference>
<proteinExistence type="predicted"/>
<dbReference type="PROSITE" id="PS51918">
    <property type="entry name" value="RADICAL_SAM"/>
    <property type="match status" value="1"/>
</dbReference>
<dbReference type="SFLD" id="SFLDF00565">
    <property type="entry name" value="hopanoid_C3-methyltransferase"/>
    <property type="match status" value="1"/>
</dbReference>
<dbReference type="InterPro" id="IPR006158">
    <property type="entry name" value="Cobalamin-bd"/>
</dbReference>
<evidence type="ECO:0000313" key="10">
    <source>
        <dbReference type="EMBL" id="KAB1078941.1"/>
    </source>
</evidence>
<evidence type="ECO:0000256" key="7">
    <source>
        <dbReference type="ARBA" id="ARBA00023014"/>
    </source>
</evidence>
<dbReference type="GO" id="GO:0008168">
    <property type="term" value="F:methyltransferase activity"/>
    <property type="evidence" value="ECO:0007669"/>
    <property type="project" value="UniProtKB-KW"/>
</dbReference>
<dbReference type="CDD" id="cd02068">
    <property type="entry name" value="radical_SAM_B12_BD"/>
    <property type="match status" value="1"/>
</dbReference>
<evidence type="ECO:0000256" key="3">
    <source>
        <dbReference type="ARBA" id="ARBA00022679"/>
    </source>
</evidence>
<dbReference type="GO" id="GO:0005829">
    <property type="term" value="C:cytosol"/>
    <property type="evidence" value="ECO:0007669"/>
    <property type="project" value="TreeGrafter"/>
</dbReference>
<evidence type="ECO:0000256" key="2">
    <source>
        <dbReference type="ARBA" id="ARBA00022603"/>
    </source>
</evidence>
<keyword evidence="11" id="KW-1185">Reference proteome</keyword>
<dbReference type="InterPro" id="IPR058240">
    <property type="entry name" value="rSAM_sf"/>
</dbReference>
<evidence type="ECO:0000256" key="5">
    <source>
        <dbReference type="ARBA" id="ARBA00022723"/>
    </source>
</evidence>